<dbReference type="InterPro" id="IPR000780">
    <property type="entry name" value="CheR_MeTrfase"/>
</dbReference>
<keyword evidence="4" id="KW-0802">TPR repeat</keyword>
<dbReference type="Proteomes" id="UP001058290">
    <property type="component" value="Chromosome"/>
</dbReference>
<reference evidence="6" key="1">
    <citation type="submission" date="2022-09" db="EMBL/GenBank/DDBJ databases">
        <title>Bacterial diversity in gut of crayfish and pufferfish.</title>
        <authorList>
            <person name="Huang Y."/>
        </authorList>
    </citation>
    <scope>NUCLEOTIDE SEQUENCE</scope>
    <source>
        <strain evidence="6">PR12</strain>
    </source>
</reference>
<sequence>MIERLEQLLRSLIGLDASTLGRGAVERSLRQRLKANSMDEEAYWSHIRQSQTEQRALIEAMVVPETWFFRYPESFSLLTTQARALQRRLPVGQPLRLLSLPCSSGEEPYSMAIAMFDADFAAHEFQIDALDISQRVIEHATLGQYGVNAFRGDDPGIRERYFQREADGSHRIDERLRAVVRFQCGNILGSTMPPSLTDYDIVFCRNLLIYFDRPTQLRALTNLKRWLRADGLLFTGPAEAGVLSQQGFESLDAAHSFAFRRRTLPCPPVPARPILPAAVKPRAPSPLPLRATSAVRRMAPSPAAKSESPPTDDAAAGLRKITELANAGRSAEALTACAQQLTQHGPTAELFFWWGLICDGAGQAEAALRHYRKALYLEPYHTRALAHLAALLVTQGDHSGAARLQQRLKQRETQDAGKS</sequence>
<evidence type="ECO:0000259" key="5">
    <source>
        <dbReference type="PROSITE" id="PS50123"/>
    </source>
</evidence>
<dbReference type="InterPro" id="IPR022642">
    <property type="entry name" value="CheR_C"/>
</dbReference>
<organism evidence="6 7">
    <name type="scientific">Comamonas squillarum</name>
    <dbReference type="NCBI Taxonomy" id="2977320"/>
    <lineage>
        <taxon>Bacteria</taxon>
        <taxon>Pseudomonadati</taxon>
        <taxon>Pseudomonadota</taxon>
        <taxon>Betaproteobacteria</taxon>
        <taxon>Burkholderiales</taxon>
        <taxon>Comamonadaceae</taxon>
        <taxon>Comamonas</taxon>
    </lineage>
</organism>
<dbReference type="PROSITE" id="PS50005">
    <property type="entry name" value="TPR"/>
    <property type="match status" value="1"/>
</dbReference>
<evidence type="ECO:0000256" key="1">
    <source>
        <dbReference type="ARBA" id="ARBA00022603"/>
    </source>
</evidence>
<dbReference type="EMBL" id="CP104377">
    <property type="protein sequence ID" value="UXC18847.1"/>
    <property type="molecule type" value="Genomic_DNA"/>
</dbReference>
<evidence type="ECO:0000256" key="2">
    <source>
        <dbReference type="ARBA" id="ARBA00022679"/>
    </source>
</evidence>
<evidence type="ECO:0000256" key="4">
    <source>
        <dbReference type="PROSITE-ProRule" id="PRU00339"/>
    </source>
</evidence>
<dbReference type="Gene3D" id="3.40.50.150">
    <property type="entry name" value="Vaccinia Virus protein VP39"/>
    <property type="match status" value="1"/>
</dbReference>
<dbReference type="InterPro" id="IPR050903">
    <property type="entry name" value="Bact_Chemotaxis_MeTrfase"/>
</dbReference>
<dbReference type="RefSeq" id="WP_260719267.1">
    <property type="nucleotide sequence ID" value="NZ_CP104377.1"/>
</dbReference>
<keyword evidence="2" id="KW-0808">Transferase</keyword>
<dbReference type="PANTHER" id="PTHR24422">
    <property type="entry name" value="CHEMOTAXIS PROTEIN METHYLTRANSFERASE"/>
    <property type="match status" value="1"/>
</dbReference>
<protein>
    <submittedName>
        <fullName evidence="6">Chemotaxis protein CheR</fullName>
    </submittedName>
</protein>
<evidence type="ECO:0000313" key="6">
    <source>
        <dbReference type="EMBL" id="UXC18847.1"/>
    </source>
</evidence>
<keyword evidence="3" id="KW-0949">S-adenosyl-L-methionine</keyword>
<gene>
    <name evidence="6" type="ORF">N4T19_01540</name>
</gene>
<evidence type="ECO:0000313" key="7">
    <source>
        <dbReference type="Proteomes" id="UP001058290"/>
    </source>
</evidence>
<dbReference type="PROSITE" id="PS50123">
    <property type="entry name" value="CHER"/>
    <property type="match status" value="1"/>
</dbReference>
<dbReference type="SUPFAM" id="SSF53335">
    <property type="entry name" value="S-adenosyl-L-methionine-dependent methyltransferases"/>
    <property type="match status" value="1"/>
</dbReference>
<dbReference type="SMART" id="SM00138">
    <property type="entry name" value="MeTrc"/>
    <property type="match status" value="1"/>
</dbReference>
<dbReference type="Gene3D" id="1.25.40.10">
    <property type="entry name" value="Tetratricopeptide repeat domain"/>
    <property type="match status" value="1"/>
</dbReference>
<feature type="repeat" description="TPR" evidence="4">
    <location>
        <begin position="348"/>
        <end position="381"/>
    </location>
</feature>
<name>A0ABY5ZXX7_9BURK</name>
<dbReference type="SUPFAM" id="SSF48452">
    <property type="entry name" value="TPR-like"/>
    <property type="match status" value="1"/>
</dbReference>
<dbReference type="InterPro" id="IPR019734">
    <property type="entry name" value="TPR_rpt"/>
</dbReference>
<feature type="domain" description="CheR-type methyltransferase" evidence="5">
    <location>
        <begin position="1"/>
        <end position="240"/>
    </location>
</feature>
<dbReference type="InterPro" id="IPR011990">
    <property type="entry name" value="TPR-like_helical_dom_sf"/>
</dbReference>
<dbReference type="PANTHER" id="PTHR24422:SF19">
    <property type="entry name" value="CHEMOTAXIS PROTEIN METHYLTRANSFERASE"/>
    <property type="match status" value="1"/>
</dbReference>
<accession>A0ABY5ZXX7</accession>
<evidence type="ECO:0000256" key="3">
    <source>
        <dbReference type="ARBA" id="ARBA00022691"/>
    </source>
</evidence>
<dbReference type="InterPro" id="IPR029063">
    <property type="entry name" value="SAM-dependent_MTases_sf"/>
</dbReference>
<proteinExistence type="predicted"/>
<dbReference type="PRINTS" id="PR00996">
    <property type="entry name" value="CHERMTFRASE"/>
</dbReference>
<keyword evidence="7" id="KW-1185">Reference proteome</keyword>
<dbReference type="Pfam" id="PF01739">
    <property type="entry name" value="CheR"/>
    <property type="match status" value="1"/>
</dbReference>
<keyword evidence="1" id="KW-0489">Methyltransferase</keyword>